<evidence type="ECO:0000313" key="2">
    <source>
        <dbReference type="Proteomes" id="UP000232003"/>
    </source>
</evidence>
<dbReference type="OrthoDB" id="512962at2"/>
<keyword evidence="2" id="KW-1185">Reference proteome</keyword>
<dbReference type="KEGG" id="nfl:COO91_08385"/>
<dbReference type="RefSeq" id="WP_100902361.1">
    <property type="nucleotide sequence ID" value="NZ_CAWNNC010000001.1"/>
</dbReference>
<organism evidence="1 2">
    <name type="scientific">Nostoc flagelliforme CCNUN1</name>
    <dbReference type="NCBI Taxonomy" id="2038116"/>
    <lineage>
        <taxon>Bacteria</taxon>
        <taxon>Bacillati</taxon>
        <taxon>Cyanobacteriota</taxon>
        <taxon>Cyanophyceae</taxon>
        <taxon>Nostocales</taxon>
        <taxon>Nostocaceae</taxon>
        <taxon>Nostoc</taxon>
    </lineage>
</organism>
<gene>
    <name evidence="1" type="ORF">COO91_08385</name>
</gene>
<name>A0A2K8T3H0_9NOSO</name>
<protein>
    <submittedName>
        <fullName evidence="1">Uncharacterized protein</fullName>
    </submittedName>
</protein>
<dbReference type="EMBL" id="CP024785">
    <property type="protein sequence ID" value="AUB42268.1"/>
    <property type="molecule type" value="Genomic_DNA"/>
</dbReference>
<dbReference type="AlphaFoldDB" id="A0A2K8T3H0"/>
<accession>A0A2K8T3H0</accession>
<reference evidence="1 2" key="1">
    <citation type="submission" date="2017-11" db="EMBL/GenBank/DDBJ databases">
        <title>Complete genome of a free-living desiccation-tolerant cyanobacterium and its photosynthetic adaptation to extreme terrestrial habitat.</title>
        <authorList>
            <person name="Shang J."/>
        </authorList>
    </citation>
    <scope>NUCLEOTIDE SEQUENCE [LARGE SCALE GENOMIC DNA]</scope>
    <source>
        <strain evidence="1 2">CCNUN1</strain>
    </source>
</reference>
<proteinExistence type="predicted"/>
<sequence length="178" mass="20207">MSQEEPNYNQNAFNQENAVNPMDLLFDEEWLRKAVEAEDKVGGNIGAGLDWGSGFGDLMLNLELLGRLTTLRISLNREVRLLLNNWNLGTATKIAVKTAREKLLQRLRLPTPEVKEHILVVLGRDELYGEEFISNREILRELLAVLLKQEDWETIAAVAADSLKERIMHQVSVEKISA</sequence>
<evidence type="ECO:0000313" key="1">
    <source>
        <dbReference type="EMBL" id="AUB42268.1"/>
    </source>
</evidence>
<dbReference type="Proteomes" id="UP000232003">
    <property type="component" value="Chromosome"/>
</dbReference>